<dbReference type="AlphaFoldDB" id="A0A1X1DH10"/>
<evidence type="ECO:0000256" key="4">
    <source>
        <dbReference type="ARBA" id="ARBA00022795"/>
    </source>
</evidence>
<evidence type="ECO:0000256" key="8">
    <source>
        <dbReference type="ARBA" id="ARBA00030117"/>
    </source>
</evidence>
<evidence type="ECO:0000256" key="2">
    <source>
        <dbReference type="ARBA" id="ARBA00017823"/>
    </source>
</evidence>
<dbReference type="EMBL" id="CP026377">
    <property type="protein sequence ID" value="AUX91702.1"/>
    <property type="molecule type" value="Genomic_DNA"/>
</dbReference>
<keyword evidence="10" id="KW-0966">Cell projection</keyword>
<feature type="domain" description="Anti-sigma-28 factor FlgM C-terminal" evidence="9">
    <location>
        <begin position="49"/>
        <end position="91"/>
    </location>
</feature>
<dbReference type="SUPFAM" id="SSF101498">
    <property type="entry name" value="Anti-sigma factor FlgM"/>
    <property type="match status" value="1"/>
</dbReference>
<dbReference type="InterPro" id="IPR007412">
    <property type="entry name" value="FlgM"/>
</dbReference>
<keyword evidence="6" id="KW-0804">Transcription</keyword>
<proteinExistence type="inferred from homology"/>
<keyword evidence="4" id="KW-1005">Bacterial flagellum biogenesis</keyword>
<keyword evidence="10" id="KW-0282">Flagellum</keyword>
<dbReference type="Proteomes" id="UP000238365">
    <property type="component" value="Chromosome"/>
</dbReference>
<keyword evidence="5" id="KW-0805">Transcription regulation</keyword>
<reference evidence="10 11" key="1">
    <citation type="submission" date="2018-01" db="EMBL/GenBank/DDBJ databases">
        <title>Complete and assembled Genome of Pantoea gaviniae DSM22758T.</title>
        <authorList>
            <person name="Stevens M.J.A."/>
            <person name="Zurfluh K."/>
            <person name="Stephan R."/>
        </authorList>
    </citation>
    <scope>NUCLEOTIDE SEQUENCE [LARGE SCALE GENOMIC DNA]</scope>
    <source>
        <strain evidence="10 11">DSM 22758</strain>
    </source>
</reference>
<sequence length="98" mass="10714">MSINQTLKTQAVTPAQIQQEVKLTQRNPADGATKSAAALRQGTDVKLSALMQHIKEESAQDVDSARVEKIKQAMRNGELQMDADKIADALLRNILEEG</sequence>
<dbReference type="OrthoDB" id="6612705at2"/>
<evidence type="ECO:0000313" key="11">
    <source>
        <dbReference type="Proteomes" id="UP000238365"/>
    </source>
</evidence>
<evidence type="ECO:0000256" key="6">
    <source>
        <dbReference type="ARBA" id="ARBA00023163"/>
    </source>
</evidence>
<dbReference type="RefSeq" id="WP_104955644.1">
    <property type="nucleotide sequence ID" value="NZ_CP026377.1"/>
</dbReference>
<dbReference type="KEGG" id="pgz:C2E15_00380"/>
<evidence type="ECO:0000256" key="1">
    <source>
        <dbReference type="ARBA" id="ARBA00005322"/>
    </source>
</evidence>
<keyword evidence="10" id="KW-0969">Cilium</keyword>
<organism evidence="10 11">
    <name type="scientific">Mixta gaviniae</name>
    <dbReference type="NCBI Taxonomy" id="665914"/>
    <lineage>
        <taxon>Bacteria</taxon>
        <taxon>Pseudomonadati</taxon>
        <taxon>Pseudomonadota</taxon>
        <taxon>Gammaproteobacteria</taxon>
        <taxon>Enterobacterales</taxon>
        <taxon>Erwiniaceae</taxon>
        <taxon>Mixta</taxon>
    </lineage>
</organism>
<dbReference type="GO" id="GO:0045892">
    <property type="term" value="P:negative regulation of DNA-templated transcription"/>
    <property type="evidence" value="ECO:0007669"/>
    <property type="project" value="InterPro"/>
</dbReference>
<gene>
    <name evidence="10" type="primary">flgM</name>
    <name evidence="10" type="ORF">C2E15_00380</name>
</gene>
<dbReference type="GO" id="GO:0044781">
    <property type="term" value="P:bacterial-type flagellum organization"/>
    <property type="evidence" value="ECO:0007669"/>
    <property type="project" value="UniProtKB-KW"/>
</dbReference>
<keyword evidence="11" id="KW-1185">Reference proteome</keyword>
<evidence type="ECO:0000256" key="5">
    <source>
        <dbReference type="ARBA" id="ARBA00023015"/>
    </source>
</evidence>
<dbReference type="InterPro" id="IPR031316">
    <property type="entry name" value="FlgM_C"/>
</dbReference>
<name>A0A1X1DH10_9GAMM</name>
<evidence type="ECO:0000313" key="10">
    <source>
        <dbReference type="EMBL" id="AUX91702.1"/>
    </source>
</evidence>
<comment type="similarity">
    <text evidence="1">Belongs to the FlgM family.</text>
</comment>
<dbReference type="InterPro" id="IPR035890">
    <property type="entry name" value="Anti-sigma-28_factor_FlgM_sf"/>
</dbReference>
<evidence type="ECO:0000256" key="3">
    <source>
        <dbReference type="ARBA" id="ARBA00022491"/>
    </source>
</evidence>
<dbReference type="NCBIfam" id="TIGR03824">
    <property type="entry name" value="FlgM_jcvi"/>
    <property type="match status" value="1"/>
</dbReference>
<evidence type="ECO:0000256" key="7">
    <source>
        <dbReference type="ARBA" id="ARBA00024739"/>
    </source>
</evidence>
<accession>A0A1X1DH10</accession>
<protein>
    <recommendedName>
        <fullName evidence="2">Negative regulator of flagellin synthesis</fullName>
    </recommendedName>
    <alternativeName>
        <fullName evidence="8">Anti-sigma-28 factor</fullName>
    </alternativeName>
</protein>
<dbReference type="Pfam" id="PF04316">
    <property type="entry name" value="FlgM"/>
    <property type="match status" value="1"/>
</dbReference>
<keyword evidence="3" id="KW-0678">Repressor</keyword>
<comment type="function">
    <text evidence="7">Responsible for the coupling of flagellin expression to flagellar assembly by preventing expression of the flagellin genes when a component of the middle class of proteins is defective. It negatively regulates flagellar genes by inhibiting the activity of FliA by directly binding to FliA.</text>
</comment>
<evidence type="ECO:0000259" key="9">
    <source>
        <dbReference type="Pfam" id="PF04316"/>
    </source>
</evidence>